<keyword evidence="3" id="KW-0238">DNA-binding</keyword>
<dbReference type="InterPro" id="IPR000432">
    <property type="entry name" value="DNA_mismatch_repair_MutS_C"/>
</dbReference>
<organism evidence="6">
    <name type="scientific">viral metagenome</name>
    <dbReference type="NCBI Taxonomy" id="1070528"/>
    <lineage>
        <taxon>unclassified sequences</taxon>
        <taxon>metagenomes</taxon>
        <taxon>organismal metagenomes</taxon>
    </lineage>
</organism>
<keyword evidence="2" id="KW-0067">ATP-binding</keyword>
<dbReference type="Gene3D" id="3.40.50.300">
    <property type="entry name" value="P-loop containing nucleotide triphosphate hydrolases"/>
    <property type="match status" value="1"/>
</dbReference>
<evidence type="ECO:0000256" key="3">
    <source>
        <dbReference type="ARBA" id="ARBA00023125"/>
    </source>
</evidence>
<feature type="transmembrane region" description="Helical" evidence="4">
    <location>
        <begin position="208"/>
        <end position="224"/>
    </location>
</feature>
<protein>
    <recommendedName>
        <fullName evidence="5">DNA mismatch repair proteins mutS family domain-containing protein</fullName>
    </recommendedName>
</protein>
<accession>A0A6C0LV39</accession>
<dbReference type="InterPro" id="IPR045076">
    <property type="entry name" value="MutS"/>
</dbReference>
<feature type="domain" description="DNA mismatch repair proteins mutS family" evidence="5">
    <location>
        <begin position="357"/>
        <end position="550"/>
    </location>
</feature>
<keyword evidence="4" id="KW-0812">Transmembrane</keyword>
<dbReference type="Pfam" id="PF00488">
    <property type="entry name" value="MutS_V"/>
    <property type="match status" value="1"/>
</dbReference>
<dbReference type="PANTHER" id="PTHR11361">
    <property type="entry name" value="DNA MISMATCH REPAIR PROTEIN MUTS FAMILY MEMBER"/>
    <property type="match status" value="1"/>
</dbReference>
<dbReference type="AlphaFoldDB" id="A0A6C0LV39"/>
<proteinExistence type="predicted"/>
<dbReference type="PANTHER" id="PTHR11361:SF99">
    <property type="entry name" value="DNA MISMATCH REPAIR PROTEIN"/>
    <property type="match status" value="1"/>
</dbReference>
<dbReference type="GO" id="GO:0140664">
    <property type="term" value="F:ATP-dependent DNA damage sensor activity"/>
    <property type="evidence" value="ECO:0007669"/>
    <property type="project" value="InterPro"/>
</dbReference>
<evidence type="ECO:0000256" key="1">
    <source>
        <dbReference type="ARBA" id="ARBA00022741"/>
    </source>
</evidence>
<sequence>MDDEILKDFEELFDFDISKKQLILNKIITDDIIKGDKIDISDDVYKDTCIDKWISKLPTLEGSQILIEKLIKHPINDKELLERRQKTLINYDIDIEILKEYENDILWIYKIADEINNNSSIEILFPSTFIINYINYIEQILDLYHLYKIYFIPMTSILYPVSAFIAPYLYIKNYLKMDISIISYIEIFYNIIKFLFKTTGNFRADITKFISIFLYVGIYLYNMYQTYEIALFLHNTKYKLHAKMQGLVHFIRHSQNIMKNLPANIISPYFNINETYQRININNSMSDIYRIWKDDNIKRDISSLLKTIYAVDVIDTINKLLLSGAWSTVLYSNETLLWDAKNPILKDDQISNPVNLNKNIIVTGPNAGGKTTYVKTVLANVILGQTIGITYSLRSRMILYDTINSFMRVSDILGTRSYFEAEAEYCLNMINKAVDISAQNKKGLFLMDEPMHSTPPTEGMATAYAVIEYLSKLDGITLIITTHFHKLVKLEELYPEKFINLSVDAIPHNNRYIFPYKIKRGFSYLCIAIELLDIKEFPSIIIDNAIKMKNKICDDFNK</sequence>
<keyword evidence="1" id="KW-0547">Nucleotide-binding</keyword>
<evidence type="ECO:0000256" key="2">
    <source>
        <dbReference type="ARBA" id="ARBA00022840"/>
    </source>
</evidence>
<dbReference type="SMART" id="SM00534">
    <property type="entry name" value="MUTSac"/>
    <property type="match status" value="1"/>
</dbReference>
<evidence type="ECO:0000256" key="4">
    <source>
        <dbReference type="SAM" id="Phobius"/>
    </source>
</evidence>
<reference evidence="6" key="1">
    <citation type="journal article" date="2020" name="Nature">
        <title>Giant virus diversity and host interactions through global metagenomics.</title>
        <authorList>
            <person name="Schulz F."/>
            <person name="Roux S."/>
            <person name="Paez-Espino D."/>
            <person name="Jungbluth S."/>
            <person name="Walsh D.A."/>
            <person name="Denef V.J."/>
            <person name="McMahon K.D."/>
            <person name="Konstantinidis K.T."/>
            <person name="Eloe-Fadrosh E.A."/>
            <person name="Kyrpides N.C."/>
            <person name="Woyke T."/>
        </authorList>
    </citation>
    <scope>NUCLEOTIDE SEQUENCE</scope>
    <source>
        <strain evidence="6">GVMAG-S-1017244-22</strain>
    </source>
</reference>
<feature type="transmembrane region" description="Helical" evidence="4">
    <location>
        <begin position="149"/>
        <end position="171"/>
    </location>
</feature>
<evidence type="ECO:0000259" key="5">
    <source>
        <dbReference type="SMART" id="SM00534"/>
    </source>
</evidence>
<dbReference type="InterPro" id="IPR027417">
    <property type="entry name" value="P-loop_NTPase"/>
</dbReference>
<dbReference type="GO" id="GO:0005829">
    <property type="term" value="C:cytosol"/>
    <property type="evidence" value="ECO:0007669"/>
    <property type="project" value="TreeGrafter"/>
</dbReference>
<keyword evidence="4" id="KW-1133">Transmembrane helix</keyword>
<dbReference type="SUPFAM" id="SSF52540">
    <property type="entry name" value="P-loop containing nucleoside triphosphate hydrolases"/>
    <property type="match status" value="1"/>
</dbReference>
<dbReference type="GO" id="GO:0006298">
    <property type="term" value="P:mismatch repair"/>
    <property type="evidence" value="ECO:0007669"/>
    <property type="project" value="InterPro"/>
</dbReference>
<dbReference type="EMBL" id="MN740580">
    <property type="protein sequence ID" value="QHU34706.1"/>
    <property type="molecule type" value="Genomic_DNA"/>
</dbReference>
<dbReference type="GO" id="GO:0005524">
    <property type="term" value="F:ATP binding"/>
    <property type="evidence" value="ECO:0007669"/>
    <property type="project" value="UniProtKB-KW"/>
</dbReference>
<evidence type="ECO:0000313" key="6">
    <source>
        <dbReference type="EMBL" id="QHU34706.1"/>
    </source>
</evidence>
<name>A0A6C0LV39_9ZZZZ</name>
<dbReference type="GO" id="GO:0030983">
    <property type="term" value="F:mismatched DNA binding"/>
    <property type="evidence" value="ECO:0007669"/>
    <property type="project" value="InterPro"/>
</dbReference>
<keyword evidence="4" id="KW-0472">Membrane</keyword>